<keyword evidence="3" id="KW-0645">Protease</keyword>
<keyword evidence="11" id="KW-1185">Reference proteome</keyword>
<comment type="subunit">
    <text evidence="8">Heterodimer of an alpha and beta chain produced by autocleavage.</text>
</comment>
<dbReference type="SUPFAM" id="SSF56235">
    <property type="entry name" value="N-terminal nucleophile aminohydrolases (Ntn hydrolases)"/>
    <property type="match status" value="1"/>
</dbReference>
<evidence type="ECO:0000256" key="2">
    <source>
        <dbReference type="ARBA" id="ARBA00010872"/>
    </source>
</evidence>
<feature type="binding site" evidence="9">
    <location>
        <begin position="190"/>
        <end position="193"/>
    </location>
    <ligand>
        <name>substrate</name>
    </ligand>
</feature>
<evidence type="ECO:0000313" key="11">
    <source>
        <dbReference type="Proteomes" id="UP001168821"/>
    </source>
</evidence>
<comment type="function">
    <text evidence="7">Has both L-asparaginase and beta-aspartyl peptidase activity. Does not have aspartylglucosaminidase activity and is inactive toward GlcNAc-L-Asn. Likewise, has no activity toward glutamine.</text>
</comment>
<evidence type="ECO:0000256" key="8">
    <source>
        <dbReference type="ARBA" id="ARBA00061780"/>
    </source>
</evidence>
<evidence type="ECO:0000256" key="9">
    <source>
        <dbReference type="PIRSR" id="PIRSR600246-2"/>
    </source>
</evidence>
<dbReference type="GO" id="GO:0006508">
    <property type="term" value="P:proteolysis"/>
    <property type="evidence" value="ECO:0007669"/>
    <property type="project" value="UniProtKB-KW"/>
</dbReference>
<evidence type="ECO:0000256" key="5">
    <source>
        <dbReference type="ARBA" id="ARBA00022813"/>
    </source>
</evidence>
<proteinExistence type="inferred from homology"/>
<dbReference type="AlphaFoldDB" id="A0AA38HXC0"/>
<name>A0AA38HXC0_9CUCU</name>
<dbReference type="Proteomes" id="UP001168821">
    <property type="component" value="Unassembled WGS sequence"/>
</dbReference>
<evidence type="ECO:0000256" key="6">
    <source>
        <dbReference type="ARBA" id="ARBA00049366"/>
    </source>
</evidence>
<dbReference type="FunFam" id="3.60.20.30:FF:000001">
    <property type="entry name" value="Isoaspartyl peptidase/L-asparaginase"/>
    <property type="match status" value="1"/>
</dbReference>
<dbReference type="Gene3D" id="3.60.20.30">
    <property type="entry name" value="(Glycosyl)asparaginase"/>
    <property type="match status" value="1"/>
</dbReference>
<evidence type="ECO:0000256" key="1">
    <source>
        <dbReference type="ARBA" id="ARBA00000306"/>
    </source>
</evidence>
<sequence length="281" mass="29831">MSGYKLLKKGGSVTDAVEAAIRVMEEDQHFNAGVGSALNIDGEVEMDACIMVGSNLSSGAVTGVRYVAHPVSLARAVMDNSNHFLLGGEGARRFAKDRGVPLVPLNFLLAQHAQQDLEEYKSLIARDYRFVEMASGCGGVGAVAVDGKGRLAAASSTGGRLGKLPGRTSDASIVGAGIYADDEIGAVVVTGHGEAIARYVMAHEIISTMKRGFEAGVATRTVVKGITEKFHKPTGAITVSKNGQIGISFTTDKMAWAYQIRDDVHYGIDDYDHFSEKIKIH</sequence>
<dbReference type="GO" id="GO:0033345">
    <property type="term" value="P:L-asparagine catabolic process via L-aspartate"/>
    <property type="evidence" value="ECO:0007669"/>
    <property type="project" value="TreeGrafter"/>
</dbReference>
<gene>
    <name evidence="10" type="ORF">Zmor_023448</name>
</gene>
<comment type="catalytic activity">
    <reaction evidence="6">
        <text>L-asparagine + H2O = L-aspartate + NH4(+)</text>
        <dbReference type="Rhea" id="RHEA:21016"/>
        <dbReference type="ChEBI" id="CHEBI:15377"/>
        <dbReference type="ChEBI" id="CHEBI:28938"/>
        <dbReference type="ChEBI" id="CHEBI:29991"/>
        <dbReference type="ChEBI" id="CHEBI:58048"/>
        <dbReference type="EC" id="3.5.1.1"/>
    </reaction>
</comment>
<dbReference type="GO" id="GO:0005737">
    <property type="term" value="C:cytoplasm"/>
    <property type="evidence" value="ECO:0007669"/>
    <property type="project" value="TreeGrafter"/>
</dbReference>
<organism evidence="10 11">
    <name type="scientific">Zophobas morio</name>
    <dbReference type="NCBI Taxonomy" id="2755281"/>
    <lineage>
        <taxon>Eukaryota</taxon>
        <taxon>Metazoa</taxon>
        <taxon>Ecdysozoa</taxon>
        <taxon>Arthropoda</taxon>
        <taxon>Hexapoda</taxon>
        <taxon>Insecta</taxon>
        <taxon>Pterygota</taxon>
        <taxon>Neoptera</taxon>
        <taxon>Endopterygota</taxon>
        <taxon>Coleoptera</taxon>
        <taxon>Polyphaga</taxon>
        <taxon>Cucujiformia</taxon>
        <taxon>Tenebrionidae</taxon>
        <taxon>Zophobas</taxon>
    </lineage>
</organism>
<evidence type="ECO:0000256" key="3">
    <source>
        <dbReference type="ARBA" id="ARBA00022670"/>
    </source>
</evidence>
<accession>A0AA38HXC0</accession>
<dbReference type="InterPro" id="IPR000246">
    <property type="entry name" value="Peptidase_T2"/>
</dbReference>
<dbReference type="Pfam" id="PF01112">
    <property type="entry name" value="Asparaginase_2"/>
    <property type="match status" value="1"/>
</dbReference>
<dbReference type="PANTHER" id="PTHR10188:SF41">
    <property type="entry name" value="ISOASPARTYL PEPTIDASE_L-ASPARAGINASE"/>
    <property type="match status" value="1"/>
</dbReference>
<evidence type="ECO:0000256" key="7">
    <source>
        <dbReference type="ARBA" id="ARBA00054922"/>
    </source>
</evidence>
<comment type="caution">
    <text evidence="10">The sequence shown here is derived from an EMBL/GenBank/DDBJ whole genome shotgun (WGS) entry which is preliminary data.</text>
</comment>
<comment type="catalytic activity">
    <reaction evidence="1">
        <text>Cleavage of a beta-linked Asp residue from the N-terminus of a polypeptide.</text>
        <dbReference type="EC" id="3.4.19.5"/>
    </reaction>
</comment>
<dbReference type="CDD" id="cd04702">
    <property type="entry name" value="ASRGL1_like"/>
    <property type="match status" value="1"/>
</dbReference>
<dbReference type="GO" id="GO:0004067">
    <property type="term" value="F:asparaginase activity"/>
    <property type="evidence" value="ECO:0007669"/>
    <property type="project" value="UniProtKB-EC"/>
</dbReference>
<evidence type="ECO:0000256" key="4">
    <source>
        <dbReference type="ARBA" id="ARBA00022801"/>
    </source>
</evidence>
<protein>
    <recommendedName>
        <fullName evidence="12">Asparaginase</fullName>
    </recommendedName>
</protein>
<evidence type="ECO:0008006" key="12">
    <source>
        <dbReference type="Google" id="ProtNLM"/>
    </source>
</evidence>
<dbReference type="InterPro" id="IPR029055">
    <property type="entry name" value="Ntn_hydrolases_N"/>
</dbReference>
<comment type="similarity">
    <text evidence="2">Belongs to the Ntn-hydrolase family.</text>
</comment>
<keyword evidence="5" id="KW-0068">Autocatalytic cleavage</keyword>
<reference evidence="10" key="1">
    <citation type="journal article" date="2023" name="G3 (Bethesda)">
        <title>Whole genome assemblies of Zophobas morio and Tenebrio molitor.</title>
        <authorList>
            <person name="Kaur S."/>
            <person name="Stinson S.A."/>
            <person name="diCenzo G.C."/>
        </authorList>
    </citation>
    <scope>NUCLEOTIDE SEQUENCE</scope>
    <source>
        <strain evidence="10">QUZm001</strain>
    </source>
</reference>
<dbReference type="PANTHER" id="PTHR10188">
    <property type="entry name" value="L-ASPARAGINASE"/>
    <property type="match status" value="1"/>
</dbReference>
<keyword evidence="4" id="KW-0378">Hydrolase</keyword>
<dbReference type="GO" id="GO:0008798">
    <property type="term" value="F:beta-aspartyl-peptidase activity"/>
    <property type="evidence" value="ECO:0007669"/>
    <property type="project" value="UniProtKB-EC"/>
</dbReference>
<evidence type="ECO:0000313" key="10">
    <source>
        <dbReference type="EMBL" id="KAJ3645820.1"/>
    </source>
</evidence>
<dbReference type="InterPro" id="IPR033844">
    <property type="entry name" value="ASRGL1_meta"/>
</dbReference>
<feature type="binding site" evidence="9">
    <location>
        <begin position="167"/>
        <end position="170"/>
    </location>
    <ligand>
        <name>substrate</name>
    </ligand>
</feature>
<dbReference type="EMBL" id="JALNTZ010000007">
    <property type="protein sequence ID" value="KAJ3645820.1"/>
    <property type="molecule type" value="Genomic_DNA"/>
</dbReference>